<keyword evidence="4" id="KW-0378">Hydrolase</keyword>
<reference evidence="10" key="1">
    <citation type="journal article" date="2019" name="Int. J. Syst. Evol. Microbiol.">
        <title>The Global Catalogue of Microorganisms (GCM) 10K type strain sequencing project: providing services to taxonomists for standard genome sequencing and annotation.</title>
        <authorList>
            <consortium name="The Broad Institute Genomics Platform"/>
            <consortium name="The Broad Institute Genome Sequencing Center for Infectious Disease"/>
            <person name="Wu L."/>
            <person name="Ma J."/>
        </authorList>
    </citation>
    <scope>NUCLEOTIDE SEQUENCE [LARGE SCALE GENOMIC DNA]</scope>
    <source>
        <strain evidence="10">KCTC 23707</strain>
    </source>
</reference>
<evidence type="ECO:0000313" key="9">
    <source>
        <dbReference type="EMBL" id="MFD2261091.1"/>
    </source>
</evidence>
<dbReference type="SUPFAM" id="SSF102712">
    <property type="entry name" value="JAB1/MPN domain"/>
    <property type="match status" value="1"/>
</dbReference>
<evidence type="ECO:0000259" key="8">
    <source>
        <dbReference type="PROSITE" id="PS51935"/>
    </source>
</evidence>
<dbReference type="PROSITE" id="PS51935">
    <property type="entry name" value="NLPC_P60"/>
    <property type="match status" value="1"/>
</dbReference>
<keyword evidence="5" id="KW-0788">Thiol protease</keyword>
<keyword evidence="3" id="KW-0479">Metal-binding</keyword>
<keyword evidence="6" id="KW-0862">Zinc</keyword>
<dbReference type="Pfam" id="PF00877">
    <property type="entry name" value="NLPC_P60"/>
    <property type="match status" value="1"/>
</dbReference>
<dbReference type="Pfam" id="PF14464">
    <property type="entry name" value="Prok-JAB"/>
    <property type="match status" value="1"/>
</dbReference>
<proteinExistence type="inferred from homology"/>
<keyword evidence="7" id="KW-0482">Metalloprotease</keyword>
<dbReference type="RefSeq" id="WP_345098512.1">
    <property type="nucleotide sequence ID" value="NZ_BAABGS010000017.1"/>
</dbReference>
<feature type="domain" description="NlpC/P60" evidence="8">
    <location>
        <begin position="102"/>
        <end position="267"/>
    </location>
</feature>
<dbReference type="PANTHER" id="PTHR34858">
    <property type="entry name" value="CYSO-CYSTEINE PEPTIDASE"/>
    <property type="match status" value="1"/>
</dbReference>
<evidence type="ECO:0000256" key="2">
    <source>
        <dbReference type="ARBA" id="ARBA00022670"/>
    </source>
</evidence>
<dbReference type="InterPro" id="IPR051929">
    <property type="entry name" value="VirAsm_ModProt"/>
</dbReference>
<dbReference type="Proteomes" id="UP001597373">
    <property type="component" value="Unassembled WGS sequence"/>
</dbReference>
<evidence type="ECO:0000256" key="6">
    <source>
        <dbReference type="ARBA" id="ARBA00022833"/>
    </source>
</evidence>
<dbReference type="InterPro" id="IPR028090">
    <property type="entry name" value="JAB_dom_prok"/>
</dbReference>
<dbReference type="CDD" id="cd08073">
    <property type="entry name" value="MPN_NLPC_P60"/>
    <property type="match status" value="1"/>
</dbReference>
<name>A0ABW5DM85_9HYPH</name>
<comment type="caution">
    <text evidence="9">The sequence shown here is derived from an EMBL/GenBank/DDBJ whole genome shotgun (WGS) entry which is preliminary data.</text>
</comment>
<keyword evidence="2" id="KW-0645">Protease</keyword>
<sequence length="267" mass="30228">MIPTGFEEAFAEAKAHARREFPLESCGLIVSGKYIACENVAADPSEHKEGDRNCNCKRCSFVIDPAVYAKYATGGNIDFVVHSHPNGPFYPSKADMEGQLATAVPWAIIALDDERVGDPICWGDSLPIAPVLGRQFMHGVHDCYSLVRDCFRLGKDELARQDIHGWPYDPIKLREYPRDDAWWEDNEDLYMKNFIREGFMRIDFEDAAPGDIFLMKIRSSQFNHAGLLLDNGLILHHLPSRLSRREPAGIWARQAGVWLRYVGFDNA</sequence>
<protein>
    <submittedName>
        <fullName evidence="9">C40 family peptidase</fullName>
    </submittedName>
</protein>
<evidence type="ECO:0000256" key="5">
    <source>
        <dbReference type="ARBA" id="ARBA00022807"/>
    </source>
</evidence>
<dbReference type="EMBL" id="JBHUIR010000059">
    <property type="protein sequence ID" value="MFD2261091.1"/>
    <property type="molecule type" value="Genomic_DNA"/>
</dbReference>
<keyword evidence="10" id="KW-1185">Reference proteome</keyword>
<dbReference type="PANTHER" id="PTHR34858:SF1">
    <property type="entry name" value="CYSO-CYSTEINE PEPTIDASE"/>
    <property type="match status" value="1"/>
</dbReference>
<comment type="similarity">
    <text evidence="1">Belongs to the peptidase C40 family.</text>
</comment>
<evidence type="ECO:0000256" key="4">
    <source>
        <dbReference type="ARBA" id="ARBA00022801"/>
    </source>
</evidence>
<dbReference type="InterPro" id="IPR000064">
    <property type="entry name" value="NLP_P60_dom"/>
</dbReference>
<accession>A0ABW5DM85</accession>
<evidence type="ECO:0000256" key="7">
    <source>
        <dbReference type="ARBA" id="ARBA00023049"/>
    </source>
</evidence>
<dbReference type="Gene3D" id="3.40.140.10">
    <property type="entry name" value="Cytidine Deaminase, domain 2"/>
    <property type="match status" value="1"/>
</dbReference>
<dbReference type="InterPro" id="IPR038765">
    <property type="entry name" value="Papain-like_cys_pep_sf"/>
</dbReference>
<organism evidence="9 10">
    <name type="scientific">Chelativorans composti</name>
    <dbReference type="NCBI Taxonomy" id="768533"/>
    <lineage>
        <taxon>Bacteria</taxon>
        <taxon>Pseudomonadati</taxon>
        <taxon>Pseudomonadota</taxon>
        <taxon>Alphaproteobacteria</taxon>
        <taxon>Hyphomicrobiales</taxon>
        <taxon>Phyllobacteriaceae</taxon>
        <taxon>Chelativorans</taxon>
    </lineage>
</organism>
<evidence type="ECO:0000256" key="3">
    <source>
        <dbReference type="ARBA" id="ARBA00022723"/>
    </source>
</evidence>
<gene>
    <name evidence="9" type="ORF">ACFSMZ_15180</name>
</gene>
<dbReference type="SUPFAM" id="SSF54001">
    <property type="entry name" value="Cysteine proteinases"/>
    <property type="match status" value="1"/>
</dbReference>
<evidence type="ECO:0000256" key="1">
    <source>
        <dbReference type="ARBA" id="ARBA00007074"/>
    </source>
</evidence>
<evidence type="ECO:0000313" key="10">
    <source>
        <dbReference type="Proteomes" id="UP001597373"/>
    </source>
</evidence>